<name>A0ABY8G210_9ACTO</name>
<gene>
    <name evidence="2" type="ORF">P7079_03240</name>
</gene>
<evidence type="ECO:0000256" key="1">
    <source>
        <dbReference type="SAM" id="MobiDB-lite"/>
    </source>
</evidence>
<feature type="compositionally biased region" description="Polar residues" evidence="1">
    <location>
        <begin position="8"/>
        <end position="20"/>
    </location>
</feature>
<accession>A0ABY8G210</accession>
<organism evidence="2 3">
    <name type="scientific">Arcanobacterium canis</name>
    <dbReference type="NCBI Taxonomy" id="999183"/>
    <lineage>
        <taxon>Bacteria</taxon>
        <taxon>Bacillati</taxon>
        <taxon>Actinomycetota</taxon>
        <taxon>Actinomycetes</taxon>
        <taxon>Actinomycetales</taxon>
        <taxon>Actinomycetaceae</taxon>
        <taxon>Arcanobacterium</taxon>
    </lineage>
</organism>
<reference evidence="2 3" key="1">
    <citation type="submission" date="2023-03" db="EMBL/GenBank/DDBJ databases">
        <title>Complete genome of Arcanobacterium canis strain DSM 25104 isolated in 2010 from a canine otitis externa in Germany.</title>
        <authorList>
            <person name="Borowiak M."/>
            <person name="Kreitlow A."/>
            <person name="Malorny B."/>
            <person name="Laemmler C."/>
            <person name="Prenger-Berninghoff E."/>
            <person name="Ploetz M."/>
            <person name="Abdulmawjood A."/>
        </authorList>
    </citation>
    <scope>NUCLEOTIDE SEQUENCE [LARGE SCALE GENOMIC DNA]</scope>
    <source>
        <strain evidence="2 3">DSM 25104</strain>
    </source>
</reference>
<feature type="region of interest" description="Disordered" evidence="1">
    <location>
        <begin position="1"/>
        <end position="20"/>
    </location>
</feature>
<dbReference type="EMBL" id="CP121208">
    <property type="protein sequence ID" value="WFM84001.1"/>
    <property type="molecule type" value="Genomic_DNA"/>
</dbReference>
<proteinExistence type="predicted"/>
<protein>
    <submittedName>
        <fullName evidence="2">Uncharacterized protein</fullName>
    </submittedName>
</protein>
<dbReference type="RefSeq" id="WP_278013396.1">
    <property type="nucleotide sequence ID" value="NZ_CP121208.1"/>
</dbReference>
<dbReference type="Proteomes" id="UP001215216">
    <property type="component" value="Chromosome"/>
</dbReference>
<sequence length="109" mass="12162">MAALFDPVNSNETYSAPTNKWTEDSRIDTSKQKVLLKTLWNGFPSDAGNIQKLSGSQMSSSIPQLNTLSGRLWIDMTGFWMGEGMAVSKRNLIRPLKVSKKRSLPRTNS</sequence>
<evidence type="ECO:0000313" key="2">
    <source>
        <dbReference type="EMBL" id="WFM84001.1"/>
    </source>
</evidence>
<evidence type="ECO:0000313" key="3">
    <source>
        <dbReference type="Proteomes" id="UP001215216"/>
    </source>
</evidence>
<keyword evidence="3" id="KW-1185">Reference proteome</keyword>